<dbReference type="InterPro" id="IPR011009">
    <property type="entry name" value="Kinase-like_dom_sf"/>
</dbReference>
<keyword evidence="3" id="KW-0808">Transferase</keyword>
<accession>A0AA86PRX6</accession>
<reference evidence="10" key="1">
    <citation type="submission" date="2023-06" db="EMBL/GenBank/DDBJ databases">
        <authorList>
            <person name="Kurt Z."/>
        </authorList>
    </citation>
    <scope>NUCLEOTIDE SEQUENCE</scope>
</reference>
<dbReference type="GO" id="GO:0004674">
    <property type="term" value="F:protein serine/threonine kinase activity"/>
    <property type="evidence" value="ECO:0007669"/>
    <property type="project" value="UniProtKB-KW"/>
</dbReference>
<evidence type="ECO:0000313" key="12">
    <source>
        <dbReference type="Proteomes" id="UP001642409"/>
    </source>
</evidence>
<dbReference type="GO" id="GO:0007165">
    <property type="term" value="P:signal transduction"/>
    <property type="evidence" value="ECO:0007669"/>
    <property type="project" value="TreeGrafter"/>
</dbReference>
<dbReference type="EMBL" id="CAXDID020000184">
    <property type="protein sequence ID" value="CAL6050297.1"/>
    <property type="molecule type" value="Genomic_DNA"/>
</dbReference>
<dbReference type="PROSITE" id="PS00107">
    <property type="entry name" value="PROTEIN_KINASE_ATP"/>
    <property type="match status" value="1"/>
</dbReference>
<dbReference type="AlphaFoldDB" id="A0AA86PRX6"/>
<evidence type="ECO:0000256" key="1">
    <source>
        <dbReference type="ARBA" id="ARBA00005527"/>
    </source>
</evidence>
<proteinExistence type="inferred from homology"/>
<sequence>MSDSEDYPPDFDIPLNQQLNIDGFIFVAERVVGRGSFGIVYLIKSPEFQQPLALKIVLQDRRYKNRELQILQRLRHPNTTILRKGFFQPSSTNADDQILYIVMDYYPETIHSLYKQYARLKQHVPLVIVRLTLYQLARSLAYLHAQHITHRDIKPTNVLFDPGSLTCVLCDFGSAKQLQPNEPNVAYICSRYYRAPELVLGSTIYDQKIDIWSFGCIMAEILLGQPLFPGESSVDQFVEIVKVLGAPSQEEFTAMNASLQNVRFKDVKPYGLQKVFRSKAHADAVDLMEKCLQFDPKKRPEAIQIIGHPFFDQLRKLPENLPGGEPVPELFDFTEEEIQAAGEGIVKLMKTREIEKVQMDEDY</sequence>
<comment type="similarity">
    <text evidence="1">Belongs to the protein kinase superfamily. CMGC Ser/Thr protein kinase family. GSK-3 subfamily.</text>
</comment>
<dbReference type="GO" id="GO:0005737">
    <property type="term" value="C:cytoplasm"/>
    <property type="evidence" value="ECO:0007669"/>
    <property type="project" value="TreeGrafter"/>
</dbReference>
<keyword evidence="6 7" id="KW-0067">ATP-binding</keyword>
<comment type="caution">
    <text evidence="10">The sequence shown here is derived from an EMBL/GenBank/DDBJ whole genome shotgun (WGS) entry which is preliminary data.</text>
</comment>
<evidence type="ECO:0000256" key="6">
    <source>
        <dbReference type="ARBA" id="ARBA00022840"/>
    </source>
</evidence>
<dbReference type="Proteomes" id="UP001642409">
    <property type="component" value="Unassembled WGS sequence"/>
</dbReference>
<dbReference type="PANTHER" id="PTHR24057:SF0">
    <property type="entry name" value="PROTEIN KINASE SHAGGY-RELATED"/>
    <property type="match status" value="1"/>
</dbReference>
<dbReference type="PROSITE" id="PS50011">
    <property type="entry name" value="PROTEIN_KINASE_DOM"/>
    <property type="match status" value="1"/>
</dbReference>
<dbReference type="InterPro" id="IPR050591">
    <property type="entry name" value="GSK-3"/>
</dbReference>
<dbReference type="Gene3D" id="3.30.200.20">
    <property type="entry name" value="Phosphorylase Kinase, domain 1"/>
    <property type="match status" value="1"/>
</dbReference>
<keyword evidence="2 8" id="KW-0723">Serine/threonine-protein kinase</keyword>
<protein>
    <submittedName>
        <fullName evidence="10">CMGC GSK</fullName>
    </submittedName>
    <submittedName>
        <fullName evidence="11">Kinase</fullName>
    </submittedName>
</protein>
<reference evidence="11 12" key="2">
    <citation type="submission" date="2024-07" db="EMBL/GenBank/DDBJ databases">
        <authorList>
            <person name="Akdeniz Z."/>
        </authorList>
    </citation>
    <scope>NUCLEOTIDE SEQUENCE [LARGE SCALE GENOMIC DNA]</scope>
</reference>
<evidence type="ECO:0000256" key="2">
    <source>
        <dbReference type="ARBA" id="ARBA00022527"/>
    </source>
</evidence>
<dbReference type="InterPro" id="IPR039192">
    <property type="entry name" value="STKc_GSK3"/>
</dbReference>
<dbReference type="FunFam" id="1.10.510.10:FF:000082">
    <property type="entry name" value="Shaggy-related protein kinase kappa"/>
    <property type="match status" value="1"/>
</dbReference>
<dbReference type="PROSITE" id="PS00108">
    <property type="entry name" value="PROTEIN_KINASE_ST"/>
    <property type="match status" value="1"/>
</dbReference>
<dbReference type="InterPro" id="IPR008271">
    <property type="entry name" value="Ser/Thr_kinase_AS"/>
</dbReference>
<dbReference type="PANTHER" id="PTHR24057">
    <property type="entry name" value="GLYCOGEN SYNTHASE KINASE-3 ALPHA"/>
    <property type="match status" value="1"/>
</dbReference>
<evidence type="ECO:0000256" key="3">
    <source>
        <dbReference type="ARBA" id="ARBA00022679"/>
    </source>
</evidence>
<feature type="binding site" evidence="7">
    <location>
        <position position="55"/>
    </location>
    <ligand>
        <name>ATP</name>
        <dbReference type="ChEBI" id="CHEBI:30616"/>
    </ligand>
</feature>
<dbReference type="CDD" id="cd14137">
    <property type="entry name" value="STKc_GSK3"/>
    <property type="match status" value="1"/>
</dbReference>
<dbReference type="SUPFAM" id="SSF56112">
    <property type="entry name" value="Protein kinase-like (PK-like)"/>
    <property type="match status" value="1"/>
</dbReference>
<name>A0AA86PRX6_9EUKA</name>
<dbReference type="EMBL" id="CATOUU010000669">
    <property type="protein sequence ID" value="CAI9939917.1"/>
    <property type="molecule type" value="Genomic_DNA"/>
</dbReference>
<evidence type="ECO:0000256" key="7">
    <source>
        <dbReference type="PROSITE-ProRule" id="PRU10141"/>
    </source>
</evidence>
<dbReference type="GO" id="GO:0030154">
    <property type="term" value="P:cell differentiation"/>
    <property type="evidence" value="ECO:0007669"/>
    <property type="project" value="TreeGrafter"/>
</dbReference>
<dbReference type="InterPro" id="IPR000719">
    <property type="entry name" value="Prot_kinase_dom"/>
</dbReference>
<evidence type="ECO:0000313" key="10">
    <source>
        <dbReference type="EMBL" id="CAI9939917.1"/>
    </source>
</evidence>
<dbReference type="SMART" id="SM00220">
    <property type="entry name" value="S_TKc"/>
    <property type="match status" value="1"/>
</dbReference>
<evidence type="ECO:0000256" key="5">
    <source>
        <dbReference type="ARBA" id="ARBA00022777"/>
    </source>
</evidence>
<keyword evidence="4 7" id="KW-0547">Nucleotide-binding</keyword>
<keyword evidence="5 11" id="KW-0418">Kinase</keyword>
<dbReference type="InterPro" id="IPR017441">
    <property type="entry name" value="Protein_kinase_ATP_BS"/>
</dbReference>
<gene>
    <name evidence="10" type="ORF">HINF_LOCUS27562</name>
    <name evidence="11" type="ORF">HINF_LOCUS43819</name>
</gene>
<dbReference type="Gene3D" id="1.10.510.10">
    <property type="entry name" value="Transferase(Phosphotransferase) domain 1"/>
    <property type="match status" value="1"/>
</dbReference>
<feature type="domain" description="Protein kinase" evidence="9">
    <location>
        <begin position="26"/>
        <end position="311"/>
    </location>
</feature>
<organism evidence="10">
    <name type="scientific">Hexamita inflata</name>
    <dbReference type="NCBI Taxonomy" id="28002"/>
    <lineage>
        <taxon>Eukaryota</taxon>
        <taxon>Metamonada</taxon>
        <taxon>Diplomonadida</taxon>
        <taxon>Hexamitidae</taxon>
        <taxon>Hexamitinae</taxon>
        <taxon>Hexamita</taxon>
    </lineage>
</organism>
<dbReference type="GO" id="GO:0005524">
    <property type="term" value="F:ATP binding"/>
    <property type="evidence" value="ECO:0007669"/>
    <property type="project" value="UniProtKB-UniRule"/>
</dbReference>
<evidence type="ECO:0000256" key="8">
    <source>
        <dbReference type="RuleBase" id="RU000304"/>
    </source>
</evidence>
<evidence type="ECO:0000259" key="9">
    <source>
        <dbReference type="PROSITE" id="PS50011"/>
    </source>
</evidence>
<keyword evidence="12" id="KW-1185">Reference proteome</keyword>
<dbReference type="GO" id="GO:0005634">
    <property type="term" value="C:nucleus"/>
    <property type="evidence" value="ECO:0007669"/>
    <property type="project" value="TreeGrafter"/>
</dbReference>
<evidence type="ECO:0000313" key="11">
    <source>
        <dbReference type="EMBL" id="CAL6050297.1"/>
    </source>
</evidence>
<evidence type="ECO:0000256" key="4">
    <source>
        <dbReference type="ARBA" id="ARBA00022741"/>
    </source>
</evidence>
<dbReference type="Pfam" id="PF00069">
    <property type="entry name" value="Pkinase"/>
    <property type="match status" value="1"/>
</dbReference>